<keyword evidence="2" id="KW-1185">Reference proteome</keyword>
<sequence>MCLFAWLATRPLLRSALCQATCLLLPSNVLQLGPVHLRSVRLKQLLRTGRLLVAGRMSVREAIQRRHIAEMLMLPSEDWNGEEWGSVMQEFDRLDYMQ</sequence>
<dbReference type="Proteomes" id="UP001157502">
    <property type="component" value="Chromosome 25"/>
</dbReference>
<evidence type="ECO:0000313" key="2">
    <source>
        <dbReference type="Proteomes" id="UP001157502"/>
    </source>
</evidence>
<accession>A0ACC2FM78</accession>
<gene>
    <name evidence="1" type="ORF">DPEC_G00278850</name>
</gene>
<proteinExistence type="predicted"/>
<name>A0ACC2FM78_DALPE</name>
<protein>
    <submittedName>
        <fullName evidence="1">Uncharacterized protein</fullName>
    </submittedName>
</protein>
<reference evidence="1" key="1">
    <citation type="submission" date="2021-05" db="EMBL/GenBank/DDBJ databases">
        <authorList>
            <person name="Pan Q."/>
            <person name="Jouanno E."/>
            <person name="Zahm M."/>
            <person name="Klopp C."/>
            <person name="Cabau C."/>
            <person name="Louis A."/>
            <person name="Berthelot C."/>
            <person name="Parey E."/>
            <person name="Roest Crollius H."/>
            <person name="Montfort J."/>
            <person name="Robinson-Rechavi M."/>
            <person name="Bouchez O."/>
            <person name="Lampietro C."/>
            <person name="Lopez Roques C."/>
            <person name="Donnadieu C."/>
            <person name="Postlethwait J."/>
            <person name="Bobe J."/>
            <person name="Dillon D."/>
            <person name="Chandos A."/>
            <person name="von Hippel F."/>
            <person name="Guiguen Y."/>
        </authorList>
    </citation>
    <scope>NUCLEOTIDE SEQUENCE</scope>
    <source>
        <strain evidence="1">YG-Jan2019</strain>
    </source>
</reference>
<dbReference type="EMBL" id="CM055752">
    <property type="protein sequence ID" value="KAJ7992467.1"/>
    <property type="molecule type" value="Genomic_DNA"/>
</dbReference>
<organism evidence="1 2">
    <name type="scientific">Dallia pectoralis</name>
    <name type="common">Alaska blackfish</name>
    <dbReference type="NCBI Taxonomy" id="75939"/>
    <lineage>
        <taxon>Eukaryota</taxon>
        <taxon>Metazoa</taxon>
        <taxon>Chordata</taxon>
        <taxon>Craniata</taxon>
        <taxon>Vertebrata</taxon>
        <taxon>Euteleostomi</taxon>
        <taxon>Actinopterygii</taxon>
        <taxon>Neopterygii</taxon>
        <taxon>Teleostei</taxon>
        <taxon>Protacanthopterygii</taxon>
        <taxon>Esociformes</taxon>
        <taxon>Umbridae</taxon>
        <taxon>Dallia</taxon>
    </lineage>
</organism>
<comment type="caution">
    <text evidence="1">The sequence shown here is derived from an EMBL/GenBank/DDBJ whole genome shotgun (WGS) entry which is preliminary data.</text>
</comment>
<evidence type="ECO:0000313" key="1">
    <source>
        <dbReference type="EMBL" id="KAJ7992467.1"/>
    </source>
</evidence>